<accession>A0A4Z2GXV1</accession>
<dbReference type="Proteomes" id="UP000314294">
    <property type="component" value="Unassembled WGS sequence"/>
</dbReference>
<evidence type="ECO:0000313" key="1">
    <source>
        <dbReference type="EMBL" id="TNN57434.1"/>
    </source>
</evidence>
<dbReference type="AlphaFoldDB" id="A0A4Z2GXV1"/>
<name>A0A4Z2GXV1_9TELE</name>
<sequence length="140" mass="15460">MGVSLCRTNEKMTREVAMMPSMEMKTGTTAQGECHSSLMMGMATQPRSQCQQHGTPLTTFFLSPARHGMLHTEGGRDESPAFQRMASIYRETETAKRRYENVTPSCGTSGDTKISSHLLTLSGDTLDLQNLWIEGDSHSN</sequence>
<protein>
    <submittedName>
        <fullName evidence="1">Uncharacterized protein</fullName>
    </submittedName>
</protein>
<reference evidence="1 2" key="1">
    <citation type="submission" date="2019-03" db="EMBL/GenBank/DDBJ databases">
        <title>First draft genome of Liparis tanakae, snailfish: a comprehensive survey of snailfish specific genes.</title>
        <authorList>
            <person name="Kim W."/>
            <person name="Song I."/>
            <person name="Jeong J.-H."/>
            <person name="Kim D."/>
            <person name="Kim S."/>
            <person name="Ryu S."/>
            <person name="Song J.Y."/>
            <person name="Lee S.K."/>
        </authorList>
    </citation>
    <scope>NUCLEOTIDE SEQUENCE [LARGE SCALE GENOMIC DNA]</scope>
    <source>
        <tissue evidence="1">Muscle</tissue>
    </source>
</reference>
<proteinExistence type="predicted"/>
<evidence type="ECO:0000313" key="2">
    <source>
        <dbReference type="Proteomes" id="UP000314294"/>
    </source>
</evidence>
<dbReference type="EMBL" id="SRLO01000405">
    <property type="protein sequence ID" value="TNN57434.1"/>
    <property type="molecule type" value="Genomic_DNA"/>
</dbReference>
<organism evidence="1 2">
    <name type="scientific">Liparis tanakae</name>
    <name type="common">Tanaka's snailfish</name>
    <dbReference type="NCBI Taxonomy" id="230148"/>
    <lineage>
        <taxon>Eukaryota</taxon>
        <taxon>Metazoa</taxon>
        <taxon>Chordata</taxon>
        <taxon>Craniata</taxon>
        <taxon>Vertebrata</taxon>
        <taxon>Euteleostomi</taxon>
        <taxon>Actinopterygii</taxon>
        <taxon>Neopterygii</taxon>
        <taxon>Teleostei</taxon>
        <taxon>Neoteleostei</taxon>
        <taxon>Acanthomorphata</taxon>
        <taxon>Eupercaria</taxon>
        <taxon>Perciformes</taxon>
        <taxon>Cottioidei</taxon>
        <taxon>Cottales</taxon>
        <taxon>Liparidae</taxon>
        <taxon>Liparis</taxon>
    </lineage>
</organism>
<gene>
    <name evidence="1" type="ORF">EYF80_032342</name>
</gene>
<comment type="caution">
    <text evidence="1">The sequence shown here is derived from an EMBL/GenBank/DDBJ whole genome shotgun (WGS) entry which is preliminary data.</text>
</comment>
<keyword evidence="2" id="KW-1185">Reference proteome</keyword>